<sequence>MAGSKATPLPWSAALGVDVNGLDVRCPIVSLFALVGVMASGYDAHASVVKWESSSGANLGDDLSSVTSLLYYVAVCFPCGVFYAFANVGNHPSSTRRGFFASFCLAALALARGAVVFHDEIVADDLDVTQLALGWVILMAWAMVAVAYFRFLVERGRGEYFQKPLRAARDWHVHGLLRRRLPPAAVAVEAKDDGGAAAVASKVIQVHPSFRLETVVDEATGATELVLRRVGEKTPWPEDVGELFRHDAPRPAAAHPDEEEEEEEDDDEHAAPKPLLVRLKEKFCAKKKKRTKYARAKPAKSKEQRRNELVLQNSRPPVLTVATYMTCVVALAVCLGLQHGGVVPSSLYSLIDDFRALGKLSRYFLQQLDLAEDVADVFVDYAKELNVTGFNITTFTQIANVTRAELDAFAGDLDRAADVAALACAQGSLDADLAAACATYEAAASCAPDSADGSFSRACGVADTVDVAGRIADAAAELSDYVVPYLATLREALEFTDDLSVTTVDGSTELVHAAEVSFSETRRIAIWSAFAWTFPFILAVLYQWDCAVGALRRGDAARKKAFAHAPLVKGPNILGQMVSGWFWAFTFLLVILWVVVMCVVFPPIRDYILTYQWAAISFVITFILKGQILTPKLYNKKASDGKIITFRRRRLFFRTLEPNVARRRSRAYYALCCVAWMFYGFATGAFAALTRMVYFILWTIQALFIYDGSLLPGPLKSLDAGHAAFCSLLWAHHTHHNVTMVAAAEVLRDGANSGASPSYRRARNRMQLAYTLLNNPSVVKHRRDHAALKECSSEKRDPSKVHPV</sequence>
<feature type="transmembrane region" description="Helical" evidence="2">
    <location>
        <begin position="524"/>
        <end position="544"/>
    </location>
</feature>
<keyword evidence="4" id="KW-1185">Reference proteome</keyword>
<proteinExistence type="predicted"/>
<organism evidence="3 4">
    <name type="scientific">Aureococcus anophagefferens</name>
    <name type="common">Harmful bloom alga</name>
    <dbReference type="NCBI Taxonomy" id="44056"/>
    <lineage>
        <taxon>Eukaryota</taxon>
        <taxon>Sar</taxon>
        <taxon>Stramenopiles</taxon>
        <taxon>Ochrophyta</taxon>
        <taxon>Pelagophyceae</taxon>
        <taxon>Pelagomonadales</taxon>
        <taxon>Pelagomonadaceae</taxon>
        <taxon>Aureococcus</taxon>
    </lineage>
</organism>
<feature type="transmembrane region" description="Helical" evidence="2">
    <location>
        <begin position="581"/>
        <end position="601"/>
    </location>
</feature>
<keyword evidence="2" id="KW-0472">Membrane</keyword>
<feature type="transmembrane region" description="Helical" evidence="2">
    <location>
        <begin position="667"/>
        <end position="689"/>
    </location>
</feature>
<feature type="transmembrane region" description="Helical" evidence="2">
    <location>
        <begin position="69"/>
        <end position="86"/>
    </location>
</feature>
<evidence type="ECO:0000256" key="2">
    <source>
        <dbReference type="SAM" id="Phobius"/>
    </source>
</evidence>
<keyword evidence="2" id="KW-0812">Transmembrane</keyword>
<evidence type="ECO:0000313" key="3">
    <source>
        <dbReference type="EMBL" id="KAK7253613.1"/>
    </source>
</evidence>
<name>A0ABR1GCY9_AURAN</name>
<evidence type="ECO:0000256" key="1">
    <source>
        <dbReference type="SAM" id="MobiDB-lite"/>
    </source>
</evidence>
<feature type="transmembrane region" description="Helical" evidence="2">
    <location>
        <begin position="132"/>
        <end position="153"/>
    </location>
</feature>
<gene>
    <name evidence="3" type="ORF">SO694_000011381</name>
</gene>
<feature type="transmembrane region" description="Helical" evidence="2">
    <location>
        <begin position="608"/>
        <end position="628"/>
    </location>
</feature>
<feature type="transmembrane region" description="Helical" evidence="2">
    <location>
        <begin position="98"/>
        <end position="117"/>
    </location>
</feature>
<accession>A0ABR1GCY9</accession>
<feature type="region of interest" description="Disordered" evidence="1">
    <location>
        <begin position="238"/>
        <end position="272"/>
    </location>
</feature>
<keyword evidence="2" id="KW-1133">Transmembrane helix</keyword>
<feature type="compositionally biased region" description="Basic and acidic residues" evidence="1">
    <location>
        <begin position="238"/>
        <end position="249"/>
    </location>
</feature>
<feature type="compositionally biased region" description="Acidic residues" evidence="1">
    <location>
        <begin position="257"/>
        <end position="268"/>
    </location>
</feature>
<reference evidence="3 4" key="1">
    <citation type="submission" date="2024-03" db="EMBL/GenBank/DDBJ databases">
        <title>Aureococcus anophagefferens CCMP1851 and Kratosvirus quantuckense: Draft genome of a second virus-susceptible host strain in the model system.</title>
        <authorList>
            <person name="Chase E."/>
            <person name="Truchon A.R."/>
            <person name="Schepens W."/>
            <person name="Wilhelm S.W."/>
        </authorList>
    </citation>
    <scope>NUCLEOTIDE SEQUENCE [LARGE SCALE GENOMIC DNA]</scope>
    <source>
        <strain evidence="3 4">CCMP1851</strain>
    </source>
</reference>
<dbReference type="EMBL" id="JBBJCI010000035">
    <property type="protein sequence ID" value="KAK7253613.1"/>
    <property type="molecule type" value="Genomic_DNA"/>
</dbReference>
<dbReference type="Proteomes" id="UP001363151">
    <property type="component" value="Unassembled WGS sequence"/>
</dbReference>
<protein>
    <submittedName>
        <fullName evidence="3">Uncharacterized protein</fullName>
    </submittedName>
</protein>
<comment type="caution">
    <text evidence="3">The sequence shown here is derived from an EMBL/GenBank/DDBJ whole genome shotgun (WGS) entry which is preliminary data.</text>
</comment>
<evidence type="ECO:0000313" key="4">
    <source>
        <dbReference type="Proteomes" id="UP001363151"/>
    </source>
</evidence>